<dbReference type="InterPro" id="IPR027417">
    <property type="entry name" value="P-loop_NTPase"/>
</dbReference>
<gene>
    <name evidence="2" type="ORF">SBF1_1530003</name>
</gene>
<evidence type="ECO:0000313" key="2">
    <source>
        <dbReference type="EMBL" id="SPF35710.1"/>
    </source>
</evidence>
<dbReference type="SMART" id="SM00382">
    <property type="entry name" value="AAA"/>
    <property type="match status" value="1"/>
</dbReference>
<accession>A0A2U3K817</accession>
<dbReference type="InterPro" id="IPR003593">
    <property type="entry name" value="AAA+_ATPase"/>
</dbReference>
<dbReference type="PANTHER" id="PTHR42935">
    <property type="entry name" value="SLR0930 PROTEIN"/>
    <property type="match status" value="1"/>
</dbReference>
<evidence type="ECO:0000259" key="1">
    <source>
        <dbReference type="SMART" id="SM00382"/>
    </source>
</evidence>
<name>A0A2U3K817_9FIRM</name>
<dbReference type="OrthoDB" id="9812140at2"/>
<dbReference type="InterPro" id="IPR008533">
    <property type="entry name" value="DUF815"/>
</dbReference>
<dbReference type="Gene3D" id="3.40.50.300">
    <property type="entry name" value="P-loop containing nucleotide triphosphate hydrolases"/>
    <property type="match status" value="1"/>
</dbReference>
<dbReference type="PANTHER" id="PTHR42935:SF1">
    <property type="entry name" value="SLR0930 PROTEIN"/>
    <property type="match status" value="1"/>
</dbReference>
<evidence type="ECO:0000313" key="3">
    <source>
        <dbReference type="Proteomes" id="UP000238916"/>
    </source>
</evidence>
<proteinExistence type="predicted"/>
<organism evidence="2 3">
    <name type="scientific">Candidatus Desulfosporosinus infrequens</name>
    <dbReference type="NCBI Taxonomy" id="2043169"/>
    <lineage>
        <taxon>Bacteria</taxon>
        <taxon>Bacillati</taxon>
        <taxon>Bacillota</taxon>
        <taxon>Clostridia</taxon>
        <taxon>Eubacteriales</taxon>
        <taxon>Desulfitobacteriaceae</taxon>
        <taxon>Desulfosporosinus</taxon>
    </lineage>
</organism>
<feature type="domain" description="AAA+ ATPase" evidence="1">
    <location>
        <begin position="241"/>
        <end position="358"/>
    </location>
</feature>
<sequence>MEHNKLSSALLALDSLSIYRGLLKNKVFSKLTALLISLNKTDVVFRKVINSYHEFYFELAKSGTMSFHDYVLEQIIFDENPFTFQKQTVQISGSDQVIEKAVAQDLNGLQLIAQLDPALVKAHLFELFKNDPHNALIEELPEWVLQSNSISPSNHLNHITEHLKTCLFWQDGLEELKKFHTTHGCGLFAHYHAFVWEKSEGHGYLKGIDSPDPITLNELVDYQSERSRVIENTLQFLKGFPSNNVLLYGDRGTGKSSTVKAILNEYHSHGLRMLEIPKAYLADFPLIIRLLKNRTQKFIIFVDDLVFGDNEENYTSLKAMLEGGLESKTPNIVIYATSNRRHLVKEYFSERAGLQSGNYNEEVHARDSIQEKLSLADRFGINVVFSSPDQNRYLKIVDGIASNRNLKVDKERLHKEALQWALWYNGRSARTARQFVDWIEGHDAVKDIITERNFPE</sequence>
<dbReference type="CDD" id="cd00009">
    <property type="entry name" value="AAA"/>
    <property type="match status" value="1"/>
</dbReference>
<dbReference type="Proteomes" id="UP000238916">
    <property type="component" value="Unassembled WGS sequence"/>
</dbReference>
<dbReference type="EMBL" id="OMOF01000061">
    <property type="protein sequence ID" value="SPF35710.1"/>
    <property type="molecule type" value="Genomic_DNA"/>
</dbReference>
<reference evidence="3" key="1">
    <citation type="submission" date="2018-02" db="EMBL/GenBank/DDBJ databases">
        <authorList>
            <person name="Hausmann B."/>
        </authorList>
    </citation>
    <scope>NUCLEOTIDE SEQUENCE [LARGE SCALE GENOMIC DNA]</scope>
    <source>
        <strain evidence="3">Peat soil MAG SbF1</strain>
    </source>
</reference>
<dbReference type="Pfam" id="PF05673">
    <property type="entry name" value="DUF815"/>
    <property type="match status" value="1"/>
</dbReference>
<dbReference type="AlphaFoldDB" id="A0A2U3K817"/>
<protein>
    <recommendedName>
        <fullName evidence="1">AAA+ ATPase domain-containing protein</fullName>
    </recommendedName>
</protein>
<dbReference type="SUPFAM" id="SSF52540">
    <property type="entry name" value="P-loop containing nucleoside triphosphate hydrolases"/>
    <property type="match status" value="1"/>
</dbReference>